<evidence type="ECO:0000313" key="4">
    <source>
        <dbReference type="Proteomes" id="UP000029736"/>
    </source>
</evidence>
<evidence type="ECO:0000313" key="3">
    <source>
        <dbReference type="EMBL" id="KGE88849.1"/>
    </source>
</evidence>
<dbReference type="STRING" id="1524460.IX84_06920"/>
<feature type="signal peptide" evidence="1">
    <location>
        <begin position="1"/>
        <end position="24"/>
    </location>
</feature>
<dbReference type="Gene3D" id="2.40.160.20">
    <property type="match status" value="1"/>
</dbReference>
<feature type="domain" description="DUF6089" evidence="2">
    <location>
        <begin position="14"/>
        <end position="205"/>
    </location>
</feature>
<keyword evidence="1" id="KW-0732">Signal</keyword>
<organism evidence="3 4">
    <name type="scientific">Phaeodactylibacter xiamenensis</name>
    <dbReference type="NCBI Taxonomy" id="1524460"/>
    <lineage>
        <taxon>Bacteria</taxon>
        <taxon>Pseudomonadati</taxon>
        <taxon>Bacteroidota</taxon>
        <taxon>Saprospiria</taxon>
        <taxon>Saprospirales</taxon>
        <taxon>Haliscomenobacteraceae</taxon>
        <taxon>Phaeodactylibacter</taxon>
    </lineage>
</organism>
<dbReference type="InterPro" id="IPR045743">
    <property type="entry name" value="DUF6089"/>
</dbReference>
<protein>
    <recommendedName>
        <fullName evidence="2">DUF6089 domain-containing protein</fullName>
    </recommendedName>
</protein>
<sequence>MNIVKTYTWAVLAFTILCTTTAHAQKGWEAGGWIGSSFYLGDLNTDYDFSNPGLAGGLIARYNFNKRLCFKASANFAQVSASDADSPNAFERARNLSFESNIIDGTFQFEFNFLPYKHGDPDEFFTPYLFAGFNVFHFNPMTEYQGEMVELRPLGTEGQFKGEEYYSVSGGLAYGFGFKVDLSYEWSLNLELNARTLFTDYLDDVSTVYADKDDILQLRNELAVALSDRSIEVEGAPNSQIGREGTQRGNSNNNDTFITLGIGLLYYFGDVRCPEYSR</sequence>
<proteinExistence type="predicted"/>
<dbReference type="EMBL" id="JPOS01000016">
    <property type="protein sequence ID" value="KGE88849.1"/>
    <property type="molecule type" value="Genomic_DNA"/>
</dbReference>
<evidence type="ECO:0000259" key="2">
    <source>
        <dbReference type="Pfam" id="PF19573"/>
    </source>
</evidence>
<gene>
    <name evidence="3" type="ORF">IX84_06920</name>
</gene>
<dbReference type="Proteomes" id="UP000029736">
    <property type="component" value="Unassembled WGS sequence"/>
</dbReference>
<dbReference type="InterPro" id="IPR011250">
    <property type="entry name" value="OMP/PagP_B-barrel"/>
</dbReference>
<keyword evidence="4" id="KW-1185">Reference proteome</keyword>
<accession>A0A098S8J8</accession>
<dbReference type="AlphaFoldDB" id="A0A098S8J8"/>
<reference evidence="3 4" key="1">
    <citation type="journal article" date="2014" name="Int. J. Syst. Evol. Microbiol.">
        <title>Phaeodactylibacter xiamenensis gen. nov., sp. nov., a member of the family Saprospiraceae isolated from the marine alga Phaeodactylum tricornutum.</title>
        <authorList>
            <person name="Chen Z.Jr."/>
            <person name="Lei X."/>
            <person name="Lai Q."/>
            <person name="Li Y."/>
            <person name="Zhang B."/>
            <person name="Zhang J."/>
            <person name="Zhang H."/>
            <person name="Yang L."/>
            <person name="Zheng W."/>
            <person name="Tian Y."/>
            <person name="Yu Z."/>
            <person name="Xu H.Jr."/>
            <person name="Zheng T."/>
        </authorList>
    </citation>
    <scope>NUCLEOTIDE SEQUENCE [LARGE SCALE GENOMIC DNA]</scope>
    <source>
        <strain evidence="3 4">KD52</strain>
    </source>
</reference>
<feature type="chain" id="PRO_5001947757" description="DUF6089 domain-containing protein" evidence="1">
    <location>
        <begin position="25"/>
        <end position="278"/>
    </location>
</feature>
<dbReference type="Pfam" id="PF19573">
    <property type="entry name" value="DUF6089"/>
    <property type="match status" value="1"/>
</dbReference>
<name>A0A098S8J8_9BACT</name>
<comment type="caution">
    <text evidence="3">The sequence shown here is derived from an EMBL/GenBank/DDBJ whole genome shotgun (WGS) entry which is preliminary data.</text>
</comment>
<dbReference type="OrthoDB" id="654178at2"/>
<dbReference type="SUPFAM" id="SSF56925">
    <property type="entry name" value="OMPA-like"/>
    <property type="match status" value="1"/>
</dbReference>
<evidence type="ECO:0000256" key="1">
    <source>
        <dbReference type="SAM" id="SignalP"/>
    </source>
</evidence>